<proteinExistence type="predicted"/>
<evidence type="ECO:0000313" key="3">
    <source>
        <dbReference type="Proteomes" id="UP000757232"/>
    </source>
</evidence>
<keyword evidence="3" id="KW-1185">Reference proteome</keyword>
<dbReference type="EMBL" id="LNZH02000092">
    <property type="protein sequence ID" value="OCB91359.1"/>
    <property type="molecule type" value="Genomic_DNA"/>
</dbReference>
<feature type="transmembrane region" description="Helical" evidence="1">
    <location>
        <begin position="20"/>
        <end position="38"/>
    </location>
</feature>
<reference evidence="2" key="1">
    <citation type="submission" date="2016-06" db="EMBL/GenBank/DDBJ databases">
        <title>Draft Genome sequence of the fungus Inonotus baumii.</title>
        <authorList>
            <person name="Zhu H."/>
            <person name="Lin W."/>
        </authorList>
    </citation>
    <scope>NUCLEOTIDE SEQUENCE</scope>
    <source>
        <strain evidence="2">821</strain>
    </source>
</reference>
<keyword evidence="1" id="KW-0812">Transmembrane</keyword>
<keyword evidence="1" id="KW-1133">Transmembrane helix</keyword>
<evidence type="ECO:0000313" key="2">
    <source>
        <dbReference type="EMBL" id="OCB91359.1"/>
    </source>
</evidence>
<evidence type="ECO:0000256" key="1">
    <source>
        <dbReference type="SAM" id="Phobius"/>
    </source>
</evidence>
<accession>A0A9Q5I472</accession>
<organism evidence="2 3">
    <name type="scientific">Sanghuangporus baumii</name>
    <name type="common">Phellinus baumii</name>
    <dbReference type="NCBI Taxonomy" id="108892"/>
    <lineage>
        <taxon>Eukaryota</taxon>
        <taxon>Fungi</taxon>
        <taxon>Dikarya</taxon>
        <taxon>Basidiomycota</taxon>
        <taxon>Agaricomycotina</taxon>
        <taxon>Agaricomycetes</taxon>
        <taxon>Hymenochaetales</taxon>
        <taxon>Hymenochaetaceae</taxon>
        <taxon>Sanghuangporus</taxon>
    </lineage>
</organism>
<gene>
    <name evidence="2" type="ORF">A7U60_g1398</name>
</gene>
<name>A0A9Q5I472_SANBA</name>
<comment type="caution">
    <text evidence="2">The sequence shown here is derived from an EMBL/GenBank/DDBJ whole genome shotgun (WGS) entry which is preliminary data.</text>
</comment>
<feature type="transmembrane region" description="Helical" evidence="1">
    <location>
        <begin position="72"/>
        <end position="92"/>
    </location>
</feature>
<dbReference type="Proteomes" id="UP000757232">
    <property type="component" value="Unassembled WGS sequence"/>
</dbReference>
<feature type="transmembrane region" description="Helical" evidence="1">
    <location>
        <begin position="104"/>
        <end position="123"/>
    </location>
</feature>
<keyword evidence="1" id="KW-0472">Membrane</keyword>
<dbReference type="AlphaFoldDB" id="A0A9Q5I472"/>
<dbReference type="OrthoDB" id="2637653at2759"/>
<sequence>MIRILALYSREKVLSWTLQALLALEAVAMLWLVIQITVVEGLTTKTLPGGITVCGETHNAQGLGMAFWSIPMVYSTILFALALYKAIGFWLINRGFEGLTLVRVLIEDQAIYFVLAIVCNLLNVMEFKLRVTNGLLSALLDTLGSPAFLCIFGSRMLFNLKEAGEKGSNDDETTLRTDTRMSSVRFASLYRG</sequence>
<feature type="transmembrane region" description="Helical" evidence="1">
    <location>
        <begin position="135"/>
        <end position="158"/>
    </location>
</feature>
<protein>
    <submittedName>
        <fullName evidence="2">Uncharacterized protein</fullName>
    </submittedName>
</protein>